<dbReference type="Gene3D" id="3.40.830.10">
    <property type="entry name" value="LigB-like"/>
    <property type="match status" value="1"/>
</dbReference>
<dbReference type="Gene3D" id="3.30.1490.150">
    <property type="entry name" value="Hypothetical protein ph0010, domain 2"/>
    <property type="match status" value="1"/>
</dbReference>
<dbReference type="Gene3D" id="3.30.700.20">
    <property type="entry name" value="Hypothetical protein ph0010, domain 1"/>
    <property type="match status" value="1"/>
</dbReference>
<evidence type="ECO:0000259" key="3">
    <source>
        <dbReference type="PROSITE" id="PS51112"/>
    </source>
</evidence>
<dbReference type="Pfam" id="PF01875">
    <property type="entry name" value="Memo"/>
    <property type="match status" value="1"/>
</dbReference>
<name>A0ABQ0CDC7_9PROT</name>
<dbReference type="NCBIfam" id="TIGR04336">
    <property type="entry name" value="AmmeMemoSam_B"/>
    <property type="match status" value="1"/>
</dbReference>
<reference evidence="4 5" key="1">
    <citation type="submission" date="2024-05" db="EMBL/GenBank/DDBJ databases">
        <authorList>
            <consortium name="Candidatus Magnetaquicoccaceae bacterium FCR-1 genome sequencing consortium"/>
            <person name="Shimoshige H."/>
            <person name="Shimamura S."/>
            <person name="Taoka A."/>
            <person name="Kobayashi H."/>
            <person name="Maekawa T."/>
        </authorList>
    </citation>
    <scope>NUCLEOTIDE SEQUENCE [LARGE SCALE GENOMIC DNA]</scope>
    <source>
        <strain evidence="4 5">FCR-1</strain>
    </source>
</reference>
<dbReference type="PROSITE" id="PS51112">
    <property type="entry name" value="AMMECR1"/>
    <property type="match status" value="1"/>
</dbReference>
<sequence length="480" mass="51762">MNNERVRQPAVAGMFYPKESKALRAMVEGLLEQAPTVANEPLAMIVPHAGFIYSGLTAAHAYKGLVRAPATAPRRVFLLGPSHRVWLDGASVGDYDAYLTPLGRIPVDREGVECLARRPDVSRDEEPHRLEHSLETQLPFLQVTLVNFRIVPIVYGEISGGHLADLLEACVKPGDLIVISTDLSHYHPYDEARRLDGISNQAILARDPRSIAGCEACGRIGVGAMLETARRRRWRPVLADLRNSGDTAGDRNRVVGYASYLFHADVGTADHAPASPPVGGGSAPGGVAPAVLSGEAPGLPELVRAHLTASLEGRSGLSAERLIEESPELARQGACFVTLTRRGALRGCIGSLVAHRPLAEDLLENGLSAALRDPRFAPLTAAELAGTEIEVSLLTPPEPFPYRDAADLLARLKPGVHGVILSKQGRRATFLPQVWEQLPDPVAFLGQLCRKAGLDGDSWREGARIQVYTVEKRLEKGRKG</sequence>
<dbReference type="Proteomes" id="UP001628193">
    <property type="component" value="Unassembled WGS sequence"/>
</dbReference>
<dbReference type="Pfam" id="PF01871">
    <property type="entry name" value="AMMECR1"/>
    <property type="match status" value="1"/>
</dbReference>
<dbReference type="InterPro" id="IPR002737">
    <property type="entry name" value="MEMO1_fam"/>
</dbReference>
<dbReference type="SUPFAM" id="SSF143447">
    <property type="entry name" value="AMMECR1-like"/>
    <property type="match status" value="1"/>
</dbReference>
<evidence type="ECO:0000256" key="2">
    <source>
        <dbReference type="HAMAP-Rule" id="MF_00055"/>
    </source>
</evidence>
<dbReference type="InterPro" id="IPR027485">
    <property type="entry name" value="AMMECR1_N"/>
</dbReference>
<dbReference type="InterPro" id="IPR036071">
    <property type="entry name" value="AMMECR1_dom_sf"/>
</dbReference>
<evidence type="ECO:0000313" key="4">
    <source>
        <dbReference type="EMBL" id="GAB0058908.1"/>
    </source>
</evidence>
<feature type="domain" description="AMMECR1" evidence="3">
    <location>
        <begin position="294"/>
        <end position="480"/>
    </location>
</feature>
<dbReference type="PANTHER" id="PTHR11060:SF0">
    <property type="entry name" value="PROTEIN MEMO1"/>
    <property type="match status" value="1"/>
</dbReference>
<dbReference type="NCBIfam" id="TIGR04335">
    <property type="entry name" value="AmmeMemoSam_A"/>
    <property type="match status" value="1"/>
</dbReference>
<proteinExistence type="inferred from homology"/>
<dbReference type="InterPro" id="IPR023473">
    <property type="entry name" value="AMMECR1"/>
</dbReference>
<dbReference type="InterPro" id="IPR002733">
    <property type="entry name" value="AMMECR1_domain"/>
</dbReference>
<dbReference type="CDD" id="cd07361">
    <property type="entry name" value="MEMO_like"/>
    <property type="match status" value="1"/>
</dbReference>
<accession>A0ABQ0CDC7</accession>
<evidence type="ECO:0000313" key="5">
    <source>
        <dbReference type="Proteomes" id="UP001628193"/>
    </source>
</evidence>
<dbReference type="NCBIfam" id="TIGR00296">
    <property type="entry name" value="TIGR00296 family protein"/>
    <property type="match status" value="1"/>
</dbReference>
<organism evidence="4 5">
    <name type="scientific">Candidatus Magnetaquiglobus chichijimensis</name>
    <dbReference type="NCBI Taxonomy" id="3141448"/>
    <lineage>
        <taxon>Bacteria</taxon>
        <taxon>Pseudomonadati</taxon>
        <taxon>Pseudomonadota</taxon>
        <taxon>Magnetococcia</taxon>
        <taxon>Magnetococcales</taxon>
        <taxon>Candidatus Magnetaquicoccaceae</taxon>
        <taxon>Candidatus Magnetaquiglobus</taxon>
    </lineage>
</organism>
<dbReference type="PANTHER" id="PTHR11060">
    <property type="entry name" value="PROTEIN MEMO1"/>
    <property type="match status" value="1"/>
</dbReference>
<comment type="caution">
    <text evidence="4">The sequence shown here is derived from an EMBL/GenBank/DDBJ whole genome shotgun (WGS) entry which is preliminary data.</text>
</comment>
<protein>
    <recommendedName>
        <fullName evidence="2">MEMO1 family protein SIID45300_03267</fullName>
    </recommendedName>
</protein>
<dbReference type="HAMAP" id="MF_00055">
    <property type="entry name" value="MEMO1"/>
    <property type="match status" value="1"/>
</dbReference>
<comment type="similarity">
    <text evidence="1 2">Belongs to the MEMO1 family.</text>
</comment>
<dbReference type="InterPro" id="IPR027623">
    <property type="entry name" value="AmmeMemoSam_A"/>
</dbReference>
<evidence type="ECO:0000256" key="1">
    <source>
        <dbReference type="ARBA" id="ARBA00006315"/>
    </source>
</evidence>
<keyword evidence="5" id="KW-1185">Reference proteome</keyword>
<gene>
    <name evidence="4" type="ORF">SIID45300_03267</name>
</gene>
<dbReference type="EMBL" id="BAAFGK010000005">
    <property type="protein sequence ID" value="GAB0058908.1"/>
    <property type="molecule type" value="Genomic_DNA"/>
</dbReference>
<reference evidence="4 5" key="2">
    <citation type="submission" date="2024-09" db="EMBL/GenBank/DDBJ databases">
        <title>Draft genome sequence of Candidatus Magnetaquicoccaceae bacterium FCR-1.</title>
        <authorList>
            <person name="Shimoshige H."/>
            <person name="Shimamura S."/>
            <person name="Taoka A."/>
            <person name="Kobayashi H."/>
            <person name="Maekawa T."/>
        </authorList>
    </citation>
    <scope>NUCLEOTIDE SEQUENCE [LARGE SCALE GENOMIC DNA]</scope>
    <source>
        <strain evidence="4 5">FCR-1</strain>
    </source>
</reference>